<feature type="compositionally biased region" description="Basic and acidic residues" evidence="1">
    <location>
        <begin position="544"/>
        <end position="553"/>
    </location>
</feature>
<dbReference type="Proteomes" id="UP000696485">
    <property type="component" value="Unassembled WGS sequence"/>
</dbReference>
<feature type="region of interest" description="Disordered" evidence="1">
    <location>
        <begin position="98"/>
        <end position="139"/>
    </location>
</feature>
<reference evidence="2" key="1">
    <citation type="journal article" date="2020" name="Fungal Divers.">
        <title>Resolving the Mortierellaceae phylogeny through synthesis of multi-gene phylogenetics and phylogenomics.</title>
        <authorList>
            <person name="Vandepol N."/>
            <person name="Liber J."/>
            <person name="Desiro A."/>
            <person name="Na H."/>
            <person name="Kennedy M."/>
            <person name="Barry K."/>
            <person name="Grigoriev I.V."/>
            <person name="Miller A.N."/>
            <person name="O'Donnell K."/>
            <person name="Stajich J.E."/>
            <person name="Bonito G."/>
        </authorList>
    </citation>
    <scope>NUCLEOTIDE SEQUENCE</scope>
    <source>
        <strain evidence="2">NVP1</strain>
    </source>
</reference>
<evidence type="ECO:0000313" key="3">
    <source>
        <dbReference type="Proteomes" id="UP000696485"/>
    </source>
</evidence>
<accession>A0A9P5SC62</accession>
<feature type="compositionally biased region" description="Polar residues" evidence="1">
    <location>
        <begin position="738"/>
        <end position="754"/>
    </location>
</feature>
<evidence type="ECO:0000313" key="2">
    <source>
        <dbReference type="EMBL" id="KAF9325194.1"/>
    </source>
</evidence>
<name>A0A9P5SC62_9FUNG</name>
<dbReference type="EMBL" id="JAAAUY010000961">
    <property type="protein sequence ID" value="KAF9325194.1"/>
    <property type="molecule type" value="Genomic_DNA"/>
</dbReference>
<feature type="region of interest" description="Disordered" evidence="1">
    <location>
        <begin position="544"/>
        <end position="597"/>
    </location>
</feature>
<comment type="caution">
    <text evidence="2">The sequence shown here is derived from an EMBL/GenBank/DDBJ whole genome shotgun (WGS) entry which is preliminary data.</text>
</comment>
<feature type="compositionally biased region" description="Low complexity" evidence="1">
    <location>
        <begin position="207"/>
        <end position="226"/>
    </location>
</feature>
<feature type="compositionally biased region" description="Polar residues" evidence="1">
    <location>
        <begin position="680"/>
        <end position="697"/>
    </location>
</feature>
<feature type="region of interest" description="Disordered" evidence="1">
    <location>
        <begin position="1"/>
        <end position="30"/>
    </location>
</feature>
<gene>
    <name evidence="2" type="ORF">BG006_011314</name>
</gene>
<feature type="region of interest" description="Disordered" evidence="1">
    <location>
        <begin position="961"/>
        <end position="990"/>
    </location>
</feature>
<feature type="compositionally biased region" description="Basic and acidic residues" evidence="1">
    <location>
        <begin position="727"/>
        <end position="737"/>
    </location>
</feature>
<proteinExistence type="predicted"/>
<feature type="region of interest" description="Disordered" evidence="1">
    <location>
        <begin position="727"/>
        <end position="834"/>
    </location>
</feature>
<feature type="compositionally biased region" description="Polar residues" evidence="1">
    <location>
        <begin position="478"/>
        <end position="487"/>
    </location>
</feature>
<feature type="compositionally biased region" description="Low complexity" evidence="1">
    <location>
        <begin position="98"/>
        <end position="115"/>
    </location>
</feature>
<evidence type="ECO:0000256" key="1">
    <source>
        <dbReference type="SAM" id="MobiDB-lite"/>
    </source>
</evidence>
<feature type="compositionally biased region" description="Basic and acidic residues" evidence="1">
    <location>
        <begin position="580"/>
        <end position="592"/>
    </location>
</feature>
<feature type="region of interest" description="Disordered" evidence="1">
    <location>
        <begin position="473"/>
        <end position="492"/>
    </location>
</feature>
<feature type="compositionally biased region" description="Basic residues" evidence="1">
    <location>
        <begin position="970"/>
        <end position="983"/>
    </location>
</feature>
<feature type="region of interest" description="Disordered" evidence="1">
    <location>
        <begin position="321"/>
        <end position="342"/>
    </location>
</feature>
<sequence>MSFSPQATSTPFITSGPGSGGQATQYPGQTSVTNSVASLSSTIAASGLVLLPPPPLTSKNLTIHTSLLSTKQQLLQQQLQLQQLHHAQLNAALKKQQQQLQQQQQGPSPQDQLQADDCLNGAQSDDTVGENPSSAPRGLQYNWESLDHEALKLARQQQRRERTLGSGEQIFFYDGPNLLHAKLCSDRDKAKNATFSEMAMSSTKVFSSGTGPGMSAPTSGTPSSSPRVPDPGLLFKLREPRGLSKKPRPRSQSPRSRSRSRSSSYGSRSRSRSGSRSQLSFAQQSHGSRSRSGSRPRSEAWSRTKSESFAIAEVVSSSAPLTRPNMLSRGFSIDSNPQNDTKTEHWFMQGKSRDGVPVTIGRKMKAKDRLVSLIKRGTNSTTASLLGIAVENGASQESLPHSSIHRNSIDERGSTRPGPSPDLSQTRSRRQGSPAMSRSGNIERSPAAVSADAMIGFPYNNSSLLMSTDLGQAVPSKSPLSTKTARSSKPRPFSVATMEKLMSPGQEPLYKDRSPRPHMDRLPLERQDSGVEHSPYHNHRRLFRSNDMEDSHHSRARITGSGSHPLLSTFESPFSTGDATKGKQTEKEEREPVLVSSPVQEDIDTMKGPLHVHEHHVHHHYYCQHCPPVIPSEFEQPVVEVDHHYNVGQRRRPDSSPILSMFQQPQQPQQRRTLDVFGTSPQGQAQGHANTMTSDEGSTVPLVTTKKKSILGTMTVKSSMRKRFFAEQKKQEVDMSNRRGSQQTEKTSPLSSLVLSDFEKENGSTDDGPVGRFVSRHRGHVGPYGPAGATIRVKRNQTRIPLDGLTDDELDEEGNTTIDSQDPERSGQQPEGNHRAKFLSRLKRFLLRPSPFANKGGVAAGSATTPSTPTEAATVRIPKTRWTRSGNNLPDLGLDHGHERHQESVKEHHLSEGQLVYYPSQREESKRRWMSPDIYEEPSKTPHPMHHHKRELVDIRTQFQQSAPEQLRQNHQHHYHHHHHHSPHPHDQHP</sequence>
<feature type="region of interest" description="Disordered" evidence="1">
    <location>
        <begin position="680"/>
        <end position="699"/>
    </location>
</feature>
<feature type="compositionally biased region" description="Polar residues" evidence="1">
    <location>
        <begin position="1"/>
        <end position="13"/>
    </location>
</feature>
<protein>
    <submittedName>
        <fullName evidence="2">Uncharacterized protein</fullName>
    </submittedName>
</protein>
<feature type="region of interest" description="Disordered" evidence="1">
    <location>
        <begin position="396"/>
        <end position="447"/>
    </location>
</feature>
<feature type="compositionally biased region" description="Low complexity" evidence="1">
    <location>
        <begin position="250"/>
        <end position="287"/>
    </location>
</feature>
<feature type="region of interest" description="Disordered" evidence="1">
    <location>
        <begin position="201"/>
        <end position="305"/>
    </location>
</feature>
<dbReference type="AlphaFoldDB" id="A0A9P5SC62"/>
<organism evidence="2 3">
    <name type="scientific">Podila minutissima</name>
    <dbReference type="NCBI Taxonomy" id="64525"/>
    <lineage>
        <taxon>Eukaryota</taxon>
        <taxon>Fungi</taxon>
        <taxon>Fungi incertae sedis</taxon>
        <taxon>Mucoromycota</taxon>
        <taxon>Mortierellomycotina</taxon>
        <taxon>Mortierellomycetes</taxon>
        <taxon>Mortierellales</taxon>
        <taxon>Mortierellaceae</taxon>
        <taxon>Podila</taxon>
    </lineage>
</organism>
<feature type="compositionally biased region" description="Polar residues" evidence="1">
    <location>
        <begin position="569"/>
        <end position="578"/>
    </location>
</feature>
<feature type="compositionally biased region" description="Polar residues" evidence="1">
    <location>
        <begin position="121"/>
        <end position="134"/>
    </location>
</feature>
<feature type="compositionally biased region" description="Basic and acidic residues" evidence="1">
    <location>
        <begin position="296"/>
        <end position="305"/>
    </location>
</feature>
<feature type="compositionally biased region" description="Acidic residues" evidence="1">
    <location>
        <begin position="805"/>
        <end position="814"/>
    </location>
</feature>
<keyword evidence="3" id="KW-1185">Reference proteome</keyword>